<protein>
    <submittedName>
        <fullName evidence="2">Uncharacterized protein</fullName>
    </submittedName>
</protein>
<feature type="transmembrane region" description="Helical" evidence="1">
    <location>
        <begin position="34"/>
        <end position="60"/>
    </location>
</feature>
<feature type="transmembrane region" description="Helical" evidence="1">
    <location>
        <begin position="72"/>
        <end position="91"/>
    </location>
</feature>
<comment type="caution">
    <text evidence="2">The sequence shown here is derived from an EMBL/GenBank/DDBJ whole genome shotgun (WGS) entry which is preliminary data.</text>
</comment>
<accession>A0A3P1V9H4</accession>
<keyword evidence="1" id="KW-0472">Membrane</keyword>
<sequence length="92" mass="10968">MKVLKIWFLGGLIVQALIWIYMLILSTVEPAAGWIIFFSLYALIISGFQLPLLAGVYYIIKEQIRYWRWWHSFLLWLGSFAFILILAYFLYL</sequence>
<evidence type="ECO:0000313" key="2">
    <source>
        <dbReference type="EMBL" id="RRD30035.1"/>
    </source>
</evidence>
<dbReference type="AlphaFoldDB" id="A0A3P1V9H4"/>
<evidence type="ECO:0000256" key="1">
    <source>
        <dbReference type="SAM" id="Phobius"/>
    </source>
</evidence>
<evidence type="ECO:0000313" key="3">
    <source>
        <dbReference type="Proteomes" id="UP000281771"/>
    </source>
</evidence>
<feature type="transmembrane region" description="Helical" evidence="1">
    <location>
        <begin position="7"/>
        <end position="28"/>
    </location>
</feature>
<dbReference type="Proteomes" id="UP000281771">
    <property type="component" value="Unassembled WGS sequence"/>
</dbReference>
<dbReference type="RefSeq" id="WP_018166182.1">
    <property type="nucleotide sequence ID" value="NZ_RQZA01000010.1"/>
</dbReference>
<dbReference type="EMBL" id="RQZA01000010">
    <property type="protein sequence ID" value="RRD30035.1"/>
    <property type="molecule type" value="Genomic_DNA"/>
</dbReference>
<name>A0A3P1V9H4_9STRE</name>
<organism evidence="2 3">
    <name type="scientific">Streptococcus minor</name>
    <dbReference type="NCBI Taxonomy" id="229549"/>
    <lineage>
        <taxon>Bacteria</taxon>
        <taxon>Bacillati</taxon>
        <taxon>Bacillota</taxon>
        <taxon>Bacilli</taxon>
        <taxon>Lactobacillales</taxon>
        <taxon>Streptococcaceae</taxon>
        <taxon>Streptococcus</taxon>
    </lineage>
</organism>
<gene>
    <name evidence="2" type="ORF">EII38_08675</name>
</gene>
<reference evidence="2 3" key="1">
    <citation type="submission" date="2018-11" db="EMBL/GenBank/DDBJ databases">
        <title>Genomes From Bacteria Associated with the Canine Oral Cavity: a Test Case for Automated Genome-Based Taxonomic Assignment.</title>
        <authorList>
            <person name="Coil D.A."/>
            <person name="Jospin G."/>
            <person name="Darling A.E."/>
            <person name="Wallis C."/>
            <person name="Davis I.J."/>
            <person name="Harris S."/>
            <person name="Eisen J.A."/>
            <person name="Holcombe L.J."/>
            <person name="O'Flynn C."/>
        </authorList>
    </citation>
    <scope>NUCLEOTIDE SEQUENCE [LARGE SCALE GENOMIC DNA]</scope>
    <source>
        <strain evidence="2 3">OH4621_COT-116</strain>
    </source>
</reference>
<proteinExistence type="predicted"/>
<keyword evidence="1" id="KW-1133">Transmembrane helix</keyword>
<keyword evidence="1" id="KW-0812">Transmembrane</keyword>
<keyword evidence="3" id="KW-1185">Reference proteome</keyword>